<dbReference type="FunFam" id="1.50.10.10:FF:000009">
    <property type="entry name" value="mannosyl-oligosaccharide glucosidase"/>
    <property type="match status" value="1"/>
</dbReference>
<comment type="pathway">
    <text evidence="2">Glycan metabolism; N-glycan degradation.</text>
</comment>
<dbReference type="RefSeq" id="XP_009031169.1">
    <property type="nucleotide sequence ID" value="XM_009032921.1"/>
</dbReference>
<dbReference type="InterPro" id="IPR031631">
    <property type="entry name" value="Glyco_hydro_63N"/>
</dbReference>
<evidence type="ECO:0000313" key="21">
    <source>
        <dbReference type="EnsemblMetazoa" id="HelroP70793"/>
    </source>
</evidence>
<feature type="transmembrane region" description="Helical" evidence="16">
    <location>
        <begin position="62"/>
        <end position="86"/>
    </location>
</feature>
<evidence type="ECO:0000256" key="2">
    <source>
        <dbReference type="ARBA" id="ARBA00004740"/>
    </source>
</evidence>
<dbReference type="STRING" id="6412.T1G0C2"/>
<evidence type="ECO:0000256" key="6">
    <source>
        <dbReference type="ARBA" id="ARBA00022824"/>
    </source>
</evidence>
<dbReference type="HOGENOM" id="CLU_007380_1_0_1"/>
<evidence type="ECO:0000313" key="22">
    <source>
        <dbReference type="Proteomes" id="UP000015101"/>
    </source>
</evidence>
<dbReference type="AlphaFoldDB" id="T1G0C2"/>
<evidence type="ECO:0000256" key="14">
    <source>
        <dbReference type="ARBA" id="ARBA00054325"/>
    </source>
</evidence>
<dbReference type="FunFam" id="2.70.98.110:FF:000001">
    <property type="entry name" value="Mannosyl-oligosaccharide glucosidase"/>
    <property type="match status" value="1"/>
</dbReference>
<dbReference type="PANTHER" id="PTHR10412:SF11">
    <property type="entry name" value="MANNOSYL-OLIGOSACCHARIDE GLUCOSIDASE"/>
    <property type="match status" value="1"/>
</dbReference>
<evidence type="ECO:0000256" key="5">
    <source>
        <dbReference type="ARBA" id="ARBA00022801"/>
    </source>
</evidence>
<dbReference type="KEGG" id="hro:HELRODRAFT_70793"/>
<dbReference type="InterPro" id="IPR012341">
    <property type="entry name" value="6hp_glycosidase-like_sf"/>
</dbReference>
<evidence type="ECO:0000256" key="15">
    <source>
        <dbReference type="ARBA" id="ARBA00073940"/>
    </source>
</evidence>
<keyword evidence="9 16" id="KW-0472">Membrane</keyword>
<dbReference type="Proteomes" id="UP000015101">
    <property type="component" value="Unassembled WGS sequence"/>
</dbReference>
<organism evidence="21 22">
    <name type="scientific">Helobdella robusta</name>
    <name type="common">Californian leech</name>
    <dbReference type="NCBI Taxonomy" id="6412"/>
    <lineage>
        <taxon>Eukaryota</taxon>
        <taxon>Metazoa</taxon>
        <taxon>Spiralia</taxon>
        <taxon>Lophotrochozoa</taxon>
        <taxon>Annelida</taxon>
        <taxon>Clitellata</taxon>
        <taxon>Hirudinea</taxon>
        <taxon>Rhynchobdellida</taxon>
        <taxon>Glossiphoniidae</taxon>
        <taxon>Helobdella</taxon>
    </lineage>
</organism>
<evidence type="ECO:0000259" key="19">
    <source>
        <dbReference type="Pfam" id="PF16923"/>
    </source>
</evidence>
<evidence type="ECO:0000256" key="4">
    <source>
        <dbReference type="ARBA" id="ARBA00022692"/>
    </source>
</evidence>
<reference evidence="22" key="1">
    <citation type="submission" date="2012-12" db="EMBL/GenBank/DDBJ databases">
        <authorList>
            <person name="Hellsten U."/>
            <person name="Grimwood J."/>
            <person name="Chapman J.A."/>
            <person name="Shapiro H."/>
            <person name="Aerts A."/>
            <person name="Otillar R.P."/>
            <person name="Terry A.Y."/>
            <person name="Boore J.L."/>
            <person name="Simakov O."/>
            <person name="Marletaz F."/>
            <person name="Cho S.-J."/>
            <person name="Edsinger-Gonzales E."/>
            <person name="Havlak P."/>
            <person name="Kuo D.-H."/>
            <person name="Larsson T."/>
            <person name="Lv J."/>
            <person name="Arendt D."/>
            <person name="Savage R."/>
            <person name="Osoegawa K."/>
            <person name="de Jong P."/>
            <person name="Lindberg D.R."/>
            <person name="Seaver E.C."/>
            <person name="Weisblat D.A."/>
            <person name="Putnam N.H."/>
            <person name="Grigoriev I.V."/>
            <person name="Rokhsar D.S."/>
        </authorList>
    </citation>
    <scope>NUCLEOTIDE SEQUENCE</scope>
</reference>
<dbReference type="GO" id="GO:0005789">
    <property type="term" value="C:endoplasmic reticulum membrane"/>
    <property type="evidence" value="ECO:0000318"/>
    <property type="project" value="GO_Central"/>
</dbReference>
<reference evidence="20 22" key="2">
    <citation type="journal article" date="2013" name="Nature">
        <title>Insights into bilaterian evolution from three spiralian genomes.</title>
        <authorList>
            <person name="Simakov O."/>
            <person name="Marletaz F."/>
            <person name="Cho S.J."/>
            <person name="Edsinger-Gonzales E."/>
            <person name="Havlak P."/>
            <person name="Hellsten U."/>
            <person name="Kuo D.H."/>
            <person name="Larsson T."/>
            <person name="Lv J."/>
            <person name="Arendt D."/>
            <person name="Savage R."/>
            <person name="Osoegawa K."/>
            <person name="de Jong P."/>
            <person name="Grimwood J."/>
            <person name="Chapman J.A."/>
            <person name="Shapiro H."/>
            <person name="Aerts A."/>
            <person name="Otillar R.P."/>
            <person name="Terry A.Y."/>
            <person name="Boore J.L."/>
            <person name="Grigoriev I.V."/>
            <person name="Lindberg D.R."/>
            <person name="Seaver E.C."/>
            <person name="Weisblat D.A."/>
            <person name="Putnam N.H."/>
            <person name="Rokhsar D.S."/>
        </authorList>
    </citation>
    <scope>NUCLEOTIDE SEQUENCE</scope>
</reference>
<dbReference type="InterPro" id="IPR008928">
    <property type="entry name" value="6-hairpin_glycosidase_sf"/>
</dbReference>
<accession>T1G0C2</accession>
<evidence type="ECO:0000256" key="10">
    <source>
        <dbReference type="ARBA" id="ARBA00023180"/>
    </source>
</evidence>
<comment type="subcellular location">
    <subcellularLocation>
        <location evidence="1 16">Endoplasmic reticulum membrane</location>
        <topology evidence="1 16">Single-pass type II membrane protein</topology>
    </subcellularLocation>
</comment>
<dbReference type="EMBL" id="KB097753">
    <property type="protein sequence ID" value="ESN90459.1"/>
    <property type="molecule type" value="Genomic_DNA"/>
</dbReference>
<dbReference type="InterPro" id="IPR004888">
    <property type="entry name" value="Glycoside_hydrolase_63"/>
</dbReference>
<feature type="compositionally biased region" description="Low complexity" evidence="17">
    <location>
        <begin position="11"/>
        <end position="31"/>
    </location>
</feature>
<keyword evidence="5 16" id="KW-0378">Hydrolase</keyword>
<comment type="catalytic activity">
    <reaction evidence="13">
        <text>N(4)-(alpha-D-Glc-(1-&gt;2)-alpha-D-Glc-(1-&gt;3)-alpha-D-Glc-(1-&gt;3)-alpha-D-Man-(1-&gt;2)-alpha-D-Man-(1-&gt;2)-alpha-D-Man-(1-&gt;3)-[alpha-D-Man-(1-&gt;2)-alpha-D-Man-(1-&gt;3)-[alpha-D-Man-(1-&gt;2)-alpha-D-Man-(1-&gt;6)]-alpha-D-Man-(1-&gt;6)]-beta-D-Man-(1-&gt;4)-beta-D-GlcNAc-(1-&gt;4)-beta-D-GlcNAc)-L-asparaginyl-[protein] + H2O = N(4)-(alpha-D-Glc-(1-&gt;3)-alpha-D-Glc-(1-&gt;3)-alpha-D-Man-(1-&gt;2)-alpha-D-Man-(1-&gt;2)-alpha-D-Man-(1-&gt;3)-[alpha-D-Man-(1-&gt;2)-alpha-D-Man-(1-&gt;3)-[alpha-D-Man-(1-&gt;2)-alpha-D-Man-(1-&gt;6)]-alpha-D-Man-(1-&gt;6)]-beta-D-Man-(1-&gt;4)-beta-D-GlcNAc-(1-&gt;4)-beta-D-GlcNAc)-L-asparaginyl-[protein] + beta-D-glucose</text>
        <dbReference type="Rhea" id="RHEA:55988"/>
        <dbReference type="Rhea" id="RHEA-COMP:12806"/>
        <dbReference type="Rhea" id="RHEA-COMP:14355"/>
        <dbReference type="ChEBI" id="CHEBI:15377"/>
        <dbReference type="ChEBI" id="CHEBI:15903"/>
        <dbReference type="ChEBI" id="CHEBI:59082"/>
        <dbReference type="ChEBI" id="CHEBI:132537"/>
        <dbReference type="EC" id="3.2.1.106"/>
    </reaction>
    <physiologicalReaction direction="left-to-right" evidence="13">
        <dbReference type="Rhea" id="RHEA:55989"/>
    </physiologicalReaction>
</comment>
<dbReference type="Pfam" id="PF03200">
    <property type="entry name" value="Glyco_hydro_63"/>
    <property type="match status" value="1"/>
</dbReference>
<dbReference type="EMBL" id="AMQM01002262">
    <property type="status" value="NOT_ANNOTATED_CDS"/>
    <property type="molecule type" value="Genomic_DNA"/>
</dbReference>
<evidence type="ECO:0000256" key="16">
    <source>
        <dbReference type="RuleBase" id="RU368089"/>
    </source>
</evidence>
<evidence type="ECO:0000256" key="1">
    <source>
        <dbReference type="ARBA" id="ARBA00004648"/>
    </source>
</evidence>
<dbReference type="GeneID" id="20214520"/>
<dbReference type="CTD" id="20214520"/>
<keyword evidence="4 16" id="KW-0812">Transmembrane</keyword>
<keyword evidence="6 16" id="KW-0256">Endoplasmic reticulum</keyword>
<evidence type="ECO:0000256" key="3">
    <source>
        <dbReference type="ARBA" id="ARBA00010833"/>
    </source>
</evidence>
<dbReference type="OrthoDB" id="410058at2759"/>
<dbReference type="FunCoup" id="T1G0C2">
    <property type="interactions" value="1189"/>
</dbReference>
<protein>
    <recommendedName>
        <fullName evidence="15 16">Mannosyl-oligosaccharide glucosidase</fullName>
        <ecNumber evidence="12 16">3.2.1.106</ecNumber>
    </recommendedName>
</protein>
<dbReference type="EC" id="3.2.1.106" evidence="12 16"/>
<dbReference type="eggNOG" id="KOG2161">
    <property type="taxonomic scope" value="Eukaryota"/>
</dbReference>
<feature type="domain" description="Glycosyl hydrolase family 63 C-terminal" evidence="18">
    <location>
        <begin position="364"/>
        <end position="868"/>
    </location>
</feature>
<comment type="function">
    <text evidence="14">In the context of N-glycan degradation, cleaves the distal alpha 1,2-linked glucose residue from the Glc(3)Man(9)GlcNAc(2) oligosaccharide precursor in a highly specific manner.</text>
</comment>
<dbReference type="Pfam" id="PF16923">
    <property type="entry name" value="Glyco_hydro_63N"/>
    <property type="match status" value="1"/>
</dbReference>
<evidence type="ECO:0000256" key="17">
    <source>
        <dbReference type="SAM" id="MobiDB-lite"/>
    </source>
</evidence>
<evidence type="ECO:0000256" key="8">
    <source>
        <dbReference type="ARBA" id="ARBA00022989"/>
    </source>
</evidence>
<feature type="compositionally biased region" description="Basic residues" evidence="17">
    <location>
        <begin position="1"/>
        <end position="10"/>
    </location>
</feature>
<evidence type="ECO:0000256" key="13">
    <source>
        <dbReference type="ARBA" id="ARBA00052596"/>
    </source>
</evidence>
<dbReference type="InParanoid" id="T1G0C2"/>
<dbReference type="Gene3D" id="1.50.10.10">
    <property type="match status" value="1"/>
</dbReference>
<comment type="function">
    <text evidence="16">Cleaves the distal alpha 1,2-linked glucose residue from the Glc(3)Man(9)GlcNAc(2) oligosaccharide precursor.</text>
</comment>
<keyword evidence="11 16" id="KW-0326">Glycosidase</keyword>
<dbReference type="Gene3D" id="2.70.98.110">
    <property type="entry name" value="Glycosyl hydrolase family 63, N-terminal domain"/>
    <property type="match status" value="1"/>
</dbReference>
<evidence type="ECO:0000256" key="12">
    <source>
        <dbReference type="ARBA" id="ARBA00038888"/>
    </source>
</evidence>
<evidence type="ECO:0000256" key="9">
    <source>
        <dbReference type="ARBA" id="ARBA00023136"/>
    </source>
</evidence>
<dbReference type="GO" id="GO:0004573">
    <property type="term" value="F:Glc3Man9GlcNAc2 oligosaccharide glucosidase activity"/>
    <property type="evidence" value="ECO:0000318"/>
    <property type="project" value="GO_Central"/>
</dbReference>
<dbReference type="PANTHER" id="PTHR10412">
    <property type="entry name" value="MANNOSYL-OLIGOSACCHARIDE GLUCOSIDASE"/>
    <property type="match status" value="1"/>
</dbReference>
<feature type="domain" description="Glycosyl hydrolase family 63 N-terminal" evidence="19">
    <location>
        <begin position="118"/>
        <end position="269"/>
    </location>
</feature>
<dbReference type="InterPro" id="IPR031335">
    <property type="entry name" value="Glyco_hydro_63_C"/>
</dbReference>
<dbReference type="OMA" id="FNWYNTT"/>
<name>T1G0C2_HELRO</name>
<evidence type="ECO:0000313" key="20">
    <source>
        <dbReference type="EMBL" id="ESN90459.1"/>
    </source>
</evidence>
<dbReference type="SUPFAM" id="SSF48208">
    <property type="entry name" value="Six-hairpin glycosidases"/>
    <property type="match status" value="1"/>
</dbReference>
<proteinExistence type="inferred from homology"/>
<dbReference type="EnsemblMetazoa" id="HelroT70793">
    <property type="protein sequence ID" value="HelroP70793"/>
    <property type="gene ID" value="HelroG70793"/>
</dbReference>
<gene>
    <name evidence="21" type="primary">20214520</name>
    <name evidence="20" type="ORF">HELRODRAFT_70793</name>
</gene>
<evidence type="ECO:0000256" key="7">
    <source>
        <dbReference type="ARBA" id="ARBA00022968"/>
    </source>
</evidence>
<sequence>MTKKSAHGSKKQTNQKSDSSNSNNLLNNNGDKGSDATLARSVIQKKIKESRKKHSEKHESPIIFQYAVIFFLGVLTASIIGGYFWYFKFLKEIVITPFNAPRILNANSSLPINNFDRFWGSYRSGLYFGMKARSPSSPNFGIMWMSQSAKKFPPDIRHWCNQGDGLQGYGWKSHDGIGYGRHEVVDNQFIVKTDFVTKPGGAHGGDWTANIKIIPKNTDYIEESYPVSLFFYMSLDHDSGQLAASTVGDRLVGIRGRSEDLGSFQVSHKVEKKFVENILLQNFLITRVPTDVGDLKQVVQDNFKVLEIKNTNTRFLALRGINMPEGVDVSKANFIINQITSKLPFEIDVLYESGSVAIRPEKLTGDVFTNRLLDADTDFVVRFETTFRLSLKNFSQSEIEFARSTFSNLLGGIGYFYGSSLVKSNHHPEPLPYWEAPLYTAVPSRSFFPRGFLWDEGFHNLLISQWDFSISEDIISHWLDLMNVEGWIPREQILGPEARARVPDEFVVQNNENANPPTFFLPLEKIAKRVLSFSLQSSFSLRRDKLFLERIFPRLTAWYQWFNRTQHSEKTYSAFYWRGRNATTDKELNPKTLTSGLDDYPRASHPSDDERHLDLRCWMAYASKVMQYISKILDYDAFDKEFGRMYKLLSDNALLNKLHWSSTRERYSDYGLHTNHVELKTIQLAKTLKPGQYPPQRSQIPAEKIRVVTSEPTLGFVDSEFGYVSLFPFLLKILEPSSIQLKKILNDLPNPDLLWTSYGLRSLARTSPMYKKFNTEHDAPYWRGPIWININYLAVSALHYYAYDNVGPFSSIAVNLYHDLRENLISNIHKQYLKTGYVWEQYDDVIGLGKGSHPFTGWTSLIVLIMAEQY</sequence>
<dbReference type="GO" id="GO:0009311">
    <property type="term" value="P:oligosaccharide metabolic process"/>
    <property type="evidence" value="ECO:0007669"/>
    <property type="project" value="UniProtKB-UniRule"/>
</dbReference>
<dbReference type="GO" id="GO:0006487">
    <property type="term" value="P:protein N-linked glycosylation"/>
    <property type="evidence" value="ECO:0000318"/>
    <property type="project" value="GO_Central"/>
</dbReference>
<keyword evidence="22" id="KW-1185">Reference proteome</keyword>
<evidence type="ECO:0000259" key="18">
    <source>
        <dbReference type="Pfam" id="PF03200"/>
    </source>
</evidence>
<evidence type="ECO:0000256" key="11">
    <source>
        <dbReference type="ARBA" id="ARBA00023295"/>
    </source>
</evidence>
<comment type="similarity">
    <text evidence="3 16">Belongs to the glycosyl hydrolase 63 family.</text>
</comment>
<feature type="region of interest" description="Disordered" evidence="17">
    <location>
        <begin position="1"/>
        <end position="35"/>
    </location>
</feature>
<keyword evidence="8 16" id="KW-1133">Transmembrane helix</keyword>
<reference evidence="21" key="3">
    <citation type="submission" date="2015-06" db="UniProtKB">
        <authorList>
            <consortium name="EnsemblMetazoa"/>
        </authorList>
    </citation>
    <scope>IDENTIFICATION</scope>
</reference>
<keyword evidence="7" id="KW-0735">Signal-anchor</keyword>
<dbReference type="InterPro" id="IPR038518">
    <property type="entry name" value="Glyco_hydro_63N_sf"/>
</dbReference>
<keyword evidence="10" id="KW-0325">Glycoprotein</keyword>